<dbReference type="Pfam" id="PF01416">
    <property type="entry name" value="PseudoU_synth_1"/>
    <property type="match status" value="2"/>
</dbReference>
<comment type="caution">
    <text evidence="4">Lacks conserved residue(s) required for the propagation of feature annotation.</text>
</comment>
<comment type="function">
    <text evidence="4">Formation of pseudouridine at positions 38, 39 and 40 in the anticodon stem and loop of transfer RNAs.</text>
</comment>
<evidence type="ECO:0000313" key="9">
    <source>
        <dbReference type="EMBL" id="VFP84575.1"/>
    </source>
</evidence>
<keyword evidence="2 4" id="KW-0819">tRNA processing</keyword>
<dbReference type="EMBL" id="LR217720">
    <property type="protein sequence ID" value="VFP84575.1"/>
    <property type="molecule type" value="Genomic_DNA"/>
</dbReference>
<dbReference type="GO" id="GO:0003723">
    <property type="term" value="F:RNA binding"/>
    <property type="evidence" value="ECO:0007669"/>
    <property type="project" value="InterPro"/>
</dbReference>
<comment type="similarity">
    <text evidence="1 4 7">Belongs to the tRNA pseudouridine synthase TruA family.</text>
</comment>
<dbReference type="PANTHER" id="PTHR11142">
    <property type="entry name" value="PSEUDOURIDYLATE SYNTHASE"/>
    <property type="match status" value="1"/>
</dbReference>
<evidence type="ECO:0000256" key="7">
    <source>
        <dbReference type="RuleBase" id="RU003792"/>
    </source>
</evidence>
<gene>
    <name evidence="4 9" type="primary">truA</name>
    <name evidence="9" type="ORF">ERCILAFE3058_666</name>
</gene>
<evidence type="ECO:0000256" key="6">
    <source>
        <dbReference type="PIRSR" id="PIRSR001430-2"/>
    </source>
</evidence>
<sequence length="266" mass="30086">MLTLKIALGIEYDGTHYCGWQRQREVHSVQEKLEQALAKVADHAVSVVCAGRTDSGVHATGQVVHFQTVSRRKDSAWVRGVNAFLPEDIAVRWAKVVPDIFHARFSALFRRYRYVIYNQPHHRPAIFANGVMHCPIILDTNKMQRAGAYLIGENNFTSFRASQCQSQSPIRQVIHLHVTRHDLYVLIDIKANAFLYHMVRNIVGSLIEVGYGHQTEDWIHDLLLAKDRKLAPAIASAKGLYLVSVDYPSDYAIPSFSIGPLFLLPE</sequence>
<protein>
    <recommendedName>
        <fullName evidence="4">tRNA pseudouridine synthase A</fullName>
        <ecNumber evidence="4">5.4.99.12</ecNumber>
    </recommendedName>
    <alternativeName>
        <fullName evidence="4">tRNA pseudouridine(38-40) synthase</fullName>
    </alternativeName>
    <alternativeName>
        <fullName evidence="4">tRNA pseudouridylate synthase I</fullName>
    </alternativeName>
    <alternativeName>
        <fullName evidence="4">tRNA-uridine isomerase I</fullName>
    </alternativeName>
</protein>
<evidence type="ECO:0000256" key="4">
    <source>
        <dbReference type="HAMAP-Rule" id="MF_00171"/>
    </source>
</evidence>
<comment type="catalytic activity">
    <reaction evidence="4 7">
        <text>uridine(38/39/40) in tRNA = pseudouridine(38/39/40) in tRNA</text>
        <dbReference type="Rhea" id="RHEA:22376"/>
        <dbReference type="Rhea" id="RHEA-COMP:10085"/>
        <dbReference type="Rhea" id="RHEA-COMP:10087"/>
        <dbReference type="ChEBI" id="CHEBI:65314"/>
        <dbReference type="ChEBI" id="CHEBI:65315"/>
        <dbReference type="EC" id="5.4.99.12"/>
    </reaction>
</comment>
<dbReference type="InterPro" id="IPR020095">
    <property type="entry name" value="PsdUridine_synth_TruA_C"/>
</dbReference>
<proteinExistence type="inferred from homology"/>
<dbReference type="GO" id="GO:0031119">
    <property type="term" value="P:tRNA pseudouridine synthesis"/>
    <property type="evidence" value="ECO:0007669"/>
    <property type="project" value="UniProtKB-UniRule"/>
</dbReference>
<dbReference type="HAMAP" id="MF_00171">
    <property type="entry name" value="TruA"/>
    <property type="match status" value="1"/>
</dbReference>
<organism evidence="9 10">
    <name type="scientific">Candidatus Erwinia haradaeae</name>
    <dbReference type="NCBI Taxonomy" id="1922217"/>
    <lineage>
        <taxon>Bacteria</taxon>
        <taxon>Pseudomonadati</taxon>
        <taxon>Pseudomonadota</taxon>
        <taxon>Gammaproteobacteria</taxon>
        <taxon>Enterobacterales</taxon>
        <taxon>Erwiniaceae</taxon>
        <taxon>Erwinia</taxon>
    </lineage>
</organism>
<evidence type="ECO:0000259" key="8">
    <source>
        <dbReference type="Pfam" id="PF01416"/>
    </source>
</evidence>
<dbReference type="PANTHER" id="PTHR11142:SF0">
    <property type="entry name" value="TRNA PSEUDOURIDINE SYNTHASE-LIKE 1"/>
    <property type="match status" value="1"/>
</dbReference>
<keyword evidence="3 4" id="KW-0413">Isomerase</keyword>
<dbReference type="EC" id="5.4.99.12" evidence="4"/>
<dbReference type="InterPro" id="IPR020103">
    <property type="entry name" value="PsdUridine_synth_cat_dom_sf"/>
</dbReference>
<dbReference type="FunFam" id="3.30.70.580:FF:000001">
    <property type="entry name" value="tRNA pseudouridine synthase A"/>
    <property type="match status" value="1"/>
</dbReference>
<comment type="subunit">
    <text evidence="4">Homodimer.</text>
</comment>
<feature type="domain" description="Pseudouridine synthase I TruA alpha/beta" evidence="8">
    <location>
        <begin position="148"/>
        <end position="248"/>
    </location>
</feature>
<evidence type="ECO:0000256" key="1">
    <source>
        <dbReference type="ARBA" id="ARBA00009375"/>
    </source>
</evidence>
<dbReference type="Proteomes" id="UP000294418">
    <property type="component" value="Chromosome"/>
</dbReference>
<dbReference type="InterPro" id="IPR020094">
    <property type="entry name" value="TruA/RsuA/RluB/E/F_N"/>
</dbReference>
<dbReference type="NCBIfam" id="TIGR00071">
    <property type="entry name" value="hisT_truA"/>
    <property type="match status" value="1"/>
</dbReference>
<feature type="binding site" evidence="4 6">
    <location>
        <position position="112"/>
    </location>
    <ligand>
        <name>substrate</name>
    </ligand>
</feature>
<name>A0A451DDK9_9GAMM</name>
<evidence type="ECO:0000256" key="5">
    <source>
        <dbReference type="PIRSR" id="PIRSR001430-1"/>
    </source>
</evidence>
<dbReference type="CDD" id="cd02570">
    <property type="entry name" value="PseudoU_synth_EcTruA"/>
    <property type="match status" value="1"/>
</dbReference>
<evidence type="ECO:0000256" key="2">
    <source>
        <dbReference type="ARBA" id="ARBA00022694"/>
    </source>
</evidence>
<dbReference type="SUPFAM" id="SSF55120">
    <property type="entry name" value="Pseudouridine synthase"/>
    <property type="match status" value="1"/>
</dbReference>
<evidence type="ECO:0000256" key="3">
    <source>
        <dbReference type="ARBA" id="ARBA00023235"/>
    </source>
</evidence>
<evidence type="ECO:0000313" key="10">
    <source>
        <dbReference type="Proteomes" id="UP000294418"/>
    </source>
</evidence>
<dbReference type="InterPro" id="IPR001406">
    <property type="entry name" value="PsdUridine_synth_TruA"/>
</dbReference>
<dbReference type="Gene3D" id="3.30.70.660">
    <property type="entry name" value="Pseudouridine synthase I, catalytic domain, C-terminal subdomain"/>
    <property type="match status" value="1"/>
</dbReference>
<reference evidence="9 10" key="1">
    <citation type="submission" date="2019-02" db="EMBL/GenBank/DDBJ databases">
        <authorList>
            <person name="Manzano-Marin A."/>
            <person name="Manzano-Marin A."/>
        </authorList>
    </citation>
    <scope>NUCLEOTIDE SEQUENCE [LARGE SCALE GENOMIC DNA]</scope>
    <source>
        <strain evidence="9 10">ErCilaricifoliae</strain>
    </source>
</reference>
<dbReference type="PIRSF" id="PIRSF001430">
    <property type="entry name" value="tRNA_psdUrid_synth"/>
    <property type="match status" value="1"/>
</dbReference>
<dbReference type="Gene3D" id="3.30.70.580">
    <property type="entry name" value="Pseudouridine synthase I, catalytic domain, N-terminal subdomain"/>
    <property type="match status" value="1"/>
</dbReference>
<accession>A0A451DDK9</accession>
<feature type="active site" description="Nucleophile" evidence="4 5">
    <location>
        <position position="54"/>
    </location>
</feature>
<dbReference type="InterPro" id="IPR020097">
    <property type="entry name" value="PsdUridine_synth_TruA_a/b_dom"/>
</dbReference>
<dbReference type="AlphaFoldDB" id="A0A451DDK9"/>
<dbReference type="GO" id="GO:0160147">
    <property type="term" value="F:tRNA pseudouridine(38-40) synthase activity"/>
    <property type="evidence" value="ECO:0007669"/>
    <property type="project" value="UniProtKB-EC"/>
</dbReference>
<feature type="domain" description="Pseudouridine synthase I TruA alpha/beta" evidence="8">
    <location>
        <begin position="11"/>
        <end position="105"/>
    </location>
</feature>